<evidence type="ECO:0000313" key="3">
    <source>
        <dbReference type="Proteomes" id="UP001153954"/>
    </source>
</evidence>
<protein>
    <submittedName>
        <fullName evidence="2">Uncharacterized protein</fullName>
    </submittedName>
</protein>
<organism evidence="2 3">
    <name type="scientific">Euphydryas editha</name>
    <name type="common">Edith's checkerspot</name>
    <dbReference type="NCBI Taxonomy" id="104508"/>
    <lineage>
        <taxon>Eukaryota</taxon>
        <taxon>Metazoa</taxon>
        <taxon>Ecdysozoa</taxon>
        <taxon>Arthropoda</taxon>
        <taxon>Hexapoda</taxon>
        <taxon>Insecta</taxon>
        <taxon>Pterygota</taxon>
        <taxon>Neoptera</taxon>
        <taxon>Endopterygota</taxon>
        <taxon>Lepidoptera</taxon>
        <taxon>Glossata</taxon>
        <taxon>Ditrysia</taxon>
        <taxon>Papilionoidea</taxon>
        <taxon>Nymphalidae</taxon>
        <taxon>Nymphalinae</taxon>
        <taxon>Euphydryas</taxon>
    </lineage>
</organism>
<dbReference type="Proteomes" id="UP001153954">
    <property type="component" value="Unassembled WGS sequence"/>
</dbReference>
<gene>
    <name evidence="2" type="ORF">EEDITHA_LOCUS9038</name>
</gene>
<reference evidence="2" key="1">
    <citation type="submission" date="2022-03" db="EMBL/GenBank/DDBJ databases">
        <authorList>
            <person name="Tunstrom K."/>
        </authorList>
    </citation>
    <scope>NUCLEOTIDE SEQUENCE</scope>
</reference>
<evidence type="ECO:0000313" key="2">
    <source>
        <dbReference type="EMBL" id="CAH2093365.1"/>
    </source>
</evidence>
<comment type="caution">
    <text evidence="2">The sequence shown here is derived from an EMBL/GenBank/DDBJ whole genome shotgun (WGS) entry which is preliminary data.</text>
</comment>
<feature type="transmembrane region" description="Helical" evidence="1">
    <location>
        <begin position="198"/>
        <end position="221"/>
    </location>
</feature>
<keyword evidence="1" id="KW-1133">Transmembrane helix</keyword>
<dbReference type="AlphaFoldDB" id="A0AAU9U961"/>
<name>A0AAU9U961_EUPED</name>
<keyword evidence="1" id="KW-0472">Membrane</keyword>
<keyword evidence="3" id="KW-1185">Reference proteome</keyword>
<evidence type="ECO:0000256" key="1">
    <source>
        <dbReference type="SAM" id="Phobius"/>
    </source>
</evidence>
<keyword evidence="1" id="KW-0812">Transmembrane</keyword>
<accession>A0AAU9U961</accession>
<sequence>MIHITFERESNLLPLQLFIVTPFWSSGQGFRQRVSKDCSSRTLPEEDSVVSVYTTQASSHTSVDVYHQIANNIAERITSPIYRFLGIGKNTTQSTTTKRPLDKIELLEDGPEEATKSAIAPVSNDISNDKDVEELSAEALKKIDKKPEKITLYSSYLPAVKEKIELNDTVNDVDDDDLSFGLDDVDDGESEPKPRDGFFVYALEFIASFIQLIYGGIATLFTPKKSS</sequence>
<dbReference type="EMBL" id="CAKOGL010000013">
    <property type="protein sequence ID" value="CAH2093365.1"/>
    <property type="molecule type" value="Genomic_DNA"/>
</dbReference>
<proteinExistence type="predicted"/>